<dbReference type="Gene3D" id="3.30.565.10">
    <property type="entry name" value="Histidine kinase-like ATPase, C-terminal domain"/>
    <property type="match status" value="1"/>
</dbReference>
<keyword evidence="3" id="KW-1185">Reference proteome</keyword>
<dbReference type="InterPro" id="IPR038973">
    <property type="entry name" value="MutL/Mlh/Pms-like"/>
</dbReference>
<dbReference type="GO" id="GO:0006298">
    <property type="term" value="P:mismatch repair"/>
    <property type="evidence" value="ECO:0007669"/>
    <property type="project" value="InterPro"/>
</dbReference>
<dbReference type="SUPFAM" id="SSF55874">
    <property type="entry name" value="ATPase domain of HSP90 chaperone/DNA topoisomerase II/histidine kinase"/>
    <property type="match status" value="1"/>
</dbReference>
<evidence type="ECO:0000313" key="3">
    <source>
        <dbReference type="Proteomes" id="UP000789396"/>
    </source>
</evidence>
<protein>
    <submittedName>
        <fullName evidence="2">6554_t:CDS:1</fullName>
    </submittedName>
</protein>
<dbReference type="GO" id="GO:0032389">
    <property type="term" value="C:MutLalpha complex"/>
    <property type="evidence" value="ECO:0007669"/>
    <property type="project" value="TreeGrafter"/>
</dbReference>
<feature type="non-terminal residue" evidence="2">
    <location>
        <position position="1"/>
    </location>
</feature>
<accession>A0A9N9IG67</accession>
<organism evidence="2 3">
    <name type="scientific">Racocetra fulgida</name>
    <dbReference type="NCBI Taxonomy" id="60492"/>
    <lineage>
        <taxon>Eukaryota</taxon>
        <taxon>Fungi</taxon>
        <taxon>Fungi incertae sedis</taxon>
        <taxon>Mucoromycota</taxon>
        <taxon>Glomeromycotina</taxon>
        <taxon>Glomeromycetes</taxon>
        <taxon>Diversisporales</taxon>
        <taxon>Gigasporaceae</taxon>
        <taxon>Racocetra</taxon>
    </lineage>
</organism>
<comment type="caution">
    <text evidence="2">The sequence shown here is derived from an EMBL/GenBank/DDBJ whole genome shotgun (WGS) entry which is preliminary data.</text>
</comment>
<evidence type="ECO:0000256" key="1">
    <source>
        <dbReference type="ARBA" id="ARBA00006082"/>
    </source>
</evidence>
<dbReference type="Pfam" id="PF13589">
    <property type="entry name" value="HATPase_c_3"/>
    <property type="match status" value="1"/>
</dbReference>
<comment type="similarity">
    <text evidence="1">Belongs to the DNA mismatch repair MutL/HexB family.</text>
</comment>
<dbReference type="PANTHER" id="PTHR10073:SF52">
    <property type="entry name" value="MISMATCH REPAIR ENDONUCLEASE PMS2"/>
    <property type="match status" value="1"/>
</dbReference>
<dbReference type="AlphaFoldDB" id="A0A9N9IG67"/>
<gene>
    <name evidence="2" type="ORF">RFULGI_LOCUS12478</name>
</gene>
<proteinExistence type="inferred from homology"/>
<dbReference type="EMBL" id="CAJVPZ010030057">
    <property type="protein sequence ID" value="CAG8735789.1"/>
    <property type="molecule type" value="Genomic_DNA"/>
</dbReference>
<dbReference type="Proteomes" id="UP000789396">
    <property type="component" value="Unassembled WGS sequence"/>
</dbReference>
<sequence>TVIIKYIYTGSGELIVRQVILDLATAVKELVENGLDAQAKVIGENILLIANKRVLLQALEVNIFRVFFCQIEIRFKEYGIQSIEVIDDGTGINQNCFEQLGGSFSSTKLFVNRLFVNFYGYQREALSSLCALSKVMILTCTQEEAPAGFKLEFDSLGKLIKKTPIALLSTSGNSNIRDNIANLFGAKTLTQIVPFDFNIQVTPEKQKMLIDSENQPE</sequence>
<dbReference type="PANTHER" id="PTHR10073">
    <property type="entry name" value="DNA MISMATCH REPAIR PROTEIN MLH, PMS, MUTL"/>
    <property type="match status" value="1"/>
</dbReference>
<dbReference type="OrthoDB" id="10263226at2759"/>
<dbReference type="InterPro" id="IPR036890">
    <property type="entry name" value="HATPase_C_sf"/>
</dbReference>
<dbReference type="GO" id="GO:0016887">
    <property type="term" value="F:ATP hydrolysis activity"/>
    <property type="evidence" value="ECO:0007669"/>
    <property type="project" value="InterPro"/>
</dbReference>
<dbReference type="GO" id="GO:0140664">
    <property type="term" value="F:ATP-dependent DNA damage sensor activity"/>
    <property type="evidence" value="ECO:0007669"/>
    <property type="project" value="InterPro"/>
</dbReference>
<reference evidence="2" key="1">
    <citation type="submission" date="2021-06" db="EMBL/GenBank/DDBJ databases">
        <authorList>
            <person name="Kallberg Y."/>
            <person name="Tangrot J."/>
            <person name="Rosling A."/>
        </authorList>
    </citation>
    <scope>NUCLEOTIDE SEQUENCE</scope>
    <source>
        <strain evidence="2">IN212</strain>
    </source>
</reference>
<name>A0A9N9IG67_9GLOM</name>
<evidence type="ECO:0000313" key="2">
    <source>
        <dbReference type="EMBL" id="CAG8735789.1"/>
    </source>
</evidence>
<feature type="non-terminal residue" evidence="2">
    <location>
        <position position="217"/>
    </location>
</feature>